<feature type="domain" description="DM2" evidence="2">
    <location>
        <begin position="244"/>
        <end position="323"/>
    </location>
</feature>
<evidence type="ECO:0000313" key="3">
    <source>
        <dbReference type="EMBL" id="EPS58295.1"/>
    </source>
</evidence>
<gene>
    <name evidence="3" type="ORF">M569_16523</name>
</gene>
<comment type="caution">
    <text evidence="3">The sequence shown here is derived from an EMBL/GenBank/DDBJ whole genome shotgun (WGS) entry which is preliminary data.</text>
</comment>
<dbReference type="InterPro" id="IPR036885">
    <property type="entry name" value="SWIB_MDM2_dom_sf"/>
</dbReference>
<dbReference type="SUPFAM" id="SSF47592">
    <property type="entry name" value="SWIB/MDM2 domain"/>
    <property type="match status" value="2"/>
</dbReference>
<feature type="domain" description="DM2" evidence="2">
    <location>
        <begin position="139"/>
        <end position="216"/>
    </location>
</feature>
<dbReference type="EMBL" id="AUSU01009357">
    <property type="protein sequence ID" value="EPS58295.1"/>
    <property type="molecule type" value="Genomic_DNA"/>
</dbReference>
<dbReference type="Gene3D" id="1.10.245.10">
    <property type="entry name" value="SWIB/MDM2 domain"/>
    <property type="match status" value="2"/>
</dbReference>
<dbReference type="CDD" id="cd10567">
    <property type="entry name" value="SWIB-MDM2_like"/>
    <property type="match status" value="2"/>
</dbReference>
<dbReference type="InterPro" id="IPR003121">
    <property type="entry name" value="SWIB_MDM2_domain"/>
</dbReference>
<reference evidence="3 4" key="1">
    <citation type="journal article" date="2013" name="BMC Genomics">
        <title>The miniature genome of a carnivorous plant Genlisea aurea contains a low number of genes and short non-coding sequences.</title>
        <authorList>
            <person name="Leushkin E.V."/>
            <person name="Sutormin R.A."/>
            <person name="Nabieva E.R."/>
            <person name="Penin A.A."/>
            <person name="Kondrashov A.S."/>
            <person name="Logacheva M.D."/>
        </authorList>
    </citation>
    <scope>NUCLEOTIDE SEQUENCE [LARGE SCALE GENOMIC DNA]</scope>
</reference>
<proteinExistence type="predicted"/>
<dbReference type="PROSITE" id="PS51925">
    <property type="entry name" value="SWIB_MDM2"/>
    <property type="match status" value="2"/>
</dbReference>
<feature type="region of interest" description="Disordered" evidence="1">
    <location>
        <begin position="221"/>
        <end position="241"/>
    </location>
</feature>
<sequence length="326" mass="36671">MVVVTEHQIAEALDSLLRETRAFTSFDTVVHLLELKLGVDLSTKLEFIHARLQHYFHLQPRVVPQHHQQDRFMAYQVPPSSQHAVQSFAAGVHSRPNLIHHQSSWPAAPPPMMAAKKPVQIPAKESAPPAKKRRVGTGGLSKPCGVSPELQTIVGQSTLTRTEIVKQLWAYIRKHKLQDPNNKRKIICNDELRLVFDTDCTDMFKMNKLLAKHILPLGSSTEENSKKLKSEEALEESEDKSEDHLVVTVGISEALAGFFGCEDREMPQSEVMRRMWDYIKVNQLEDPSNPTSISCDVKLEGLLGCKTVSPTDIPEMLSSRHHVGKK</sequence>
<dbReference type="Proteomes" id="UP000015453">
    <property type="component" value="Unassembled WGS sequence"/>
</dbReference>
<organism evidence="3 4">
    <name type="scientific">Genlisea aurea</name>
    <dbReference type="NCBI Taxonomy" id="192259"/>
    <lineage>
        <taxon>Eukaryota</taxon>
        <taxon>Viridiplantae</taxon>
        <taxon>Streptophyta</taxon>
        <taxon>Embryophyta</taxon>
        <taxon>Tracheophyta</taxon>
        <taxon>Spermatophyta</taxon>
        <taxon>Magnoliopsida</taxon>
        <taxon>eudicotyledons</taxon>
        <taxon>Gunneridae</taxon>
        <taxon>Pentapetalae</taxon>
        <taxon>asterids</taxon>
        <taxon>lamiids</taxon>
        <taxon>Lamiales</taxon>
        <taxon>Lentibulariaceae</taxon>
        <taxon>Genlisea</taxon>
    </lineage>
</organism>
<dbReference type="PANTHER" id="PTHR13844">
    <property type="entry name" value="SWI/SNF-RELATED MATRIX-ASSOCIATED ACTIN-DEPENDENT REGULATOR OF CHROMATIN SUBFAMILY D"/>
    <property type="match status" value="1"/>
</dbReference>
<dbReference type="AlphaFoldDB" id="S8BUN4"/>
<dbReference type="InterPro" id="IPR019835">
    <property type="entry name" value="SWIB_domain"/>
</dbReference>
<name>S8BUN4_9LAMI</name>
<feature type="region of interest" description="Disordered" evidence="1">
    <location>
        <begin position="121"/>
        <end position="142"/>
    </location>
</feature>
<dbReference type="SMART" id="SM00151">
    <property type="entry name" value="SWIB"/>
    <property type="match status" value="2"/>
</dbReference>
<feature type="compositionally biased region" description="Basic and acidic residues" evidence="1">
    <location>
        <begin position="223"/>
        <end position="232"/>
    </location>
</feature>
<evidence type="ECO:0000313" key="4">
    <source>
        <dbReference type="Proteomes" id="UP000015453"/>
    </source>
</evidence>
<accession>S8BUN4</accession>
<dbReference type="OrthoDB" id="10251073at2759"/>
<evidence type="ECO:0000259" key="2">
    <source>
        <dbReference type="PROSITE" id="PS51925"/>
    </source>
</evidence>
<protein>
    <recommendedName>
        <fullName evidence="2">DM2 domain-containing protein</fullName>
    </recommendedName>
</protein>
<evidence type="ECO:0000256" key="1">
    <source>
        <dbReference type="SAM" id="MobiDB-lite"/>
    </source>
</evidence>
<dbReference type="Pfam" id="PF02201">
    <property type="entry name" value="SWIB"/>
    <property type="match status" value="2"/>
</dbReference>
<keyword evidence="4" id="KW-1185">Reference proteome</keyword>